<sequence>MSGGLVARGCTALAAVAVTVAPAASTLLAAPGVVRVAAPAGTAAWRADHRRLPDPVSADPVAVHDFLTAAGTAGRRELAAEYPGVVGDLDGAPVALRYAANRRAMDAAGPPYRGRAGRFLLFDPRGDGRVAQVFGDLATADRIAVLVPGASVRGANFWTGAGGRRFRSPSVQADGLYREGARYRPGRFAVIAWLGYETPKGVNAAEAREDLARAGAVALDRFVAGLVADRPRATVALLGHSYGSTVIGLAARRLPRQVTDIAVFGSPGMGVTDVTRLGTTARVWAGQSRRDWIRWVPGIRLFGLGHGTKPADPAFGARVFATADVSDHDHYLAPGTDSLAALARIAASGVRR</sequence>
<dbReference type="RefSeq" id="WP_285619928.1">
    <property type="nucleotide sequence ID" value="NZ_BSTJ01000002.1"/>
</dbReference>
<organism evidence="3 4">
    <name type="scientific">Actinoallomurus iriomotensis</name>
    <dbReference type="NCBI Taxonomy" id="478107"/>
    <lineage>
        <taxon>Bacteria</taxon>
        <taxon>Bacillati</taxon>
        <taxon>Actinomycetota</taxon>
        <taxon>Actinomycetes</taxon>
        <taxon>Streptosporangiales</taxon>
        <taxon>Thermomonosporaceae</taxon>
        <taxon>Actinoallomurus</taxon>
    </lineage>
</organism>
<dbReference type="SUPFAM" id="SSF53474">
    <property type="entry name" value="alpha/beta-Hydrolases"/>
    <property type="match status" value="1"/>
</dbReference>
<dbReference type="AlphaFoldDB" id="A0A9W6VP90"/>
<proteinExistence type="predicted"/>
<dbReference type="Pfam" id="PF06259">
    <property type="entry name" value="Abhydrolase_8"/>
    <property type="match status" value="1"/>
</dbReference>
<accession>A0A9W6VP90</accession>
<evidence type="ECO:0000313" key="4">
    <source>
        <dbReference type="Proteomes" id="UP001165135"/>
    </source>
</evidence>
<dbReference type="Proteomes" id="UP001165135">
    <property type="component" value="Unassembled WGS sequence"/>
</dbReference>
<gene>
    <name evidence="3" type="ORF">Airi01_024790</name>
</gene>
<protein>
    <recommendedName>
        <fullName evidence="2">DUF1023 domain-containing protein</fullName>
    </recommendedName>
</protein>
<feature type="domain" description="DUF1023" evidence="2">
    <location>
        <begin position="123"/>
        <end position="298"/>
    </location>
</feature>
<evidence type="ECO:0000256" key="1">
    <source>
        <dbReference type="SAM" id="SignalP"/>
    </source>
</evidence>
<dbReference type="InterPro" id="IPR029058">
    <property type="entry name" value="AB_hydrolase_fold"/>
</dbReference>
<feature type="chain" id="PRO_5040768682" description="DUF1023 domain-containing protein" evidence="1">
    <location>
        <begin position="30"/>
        <end position="352"/>
    </location>
</feature>
<dbReference type="Gene3D" id="3.40.50.1820">
    <property type="entry name" value="alpha/beta hydrolase"/>
    <property type="match status" value="1"/>
</dbReference>
<keyword evidence="1" id="KW-0732">Signal</keyword>
<evidence type="ECO:0000259" key="2">
    <source>
        <dbReference type="Pfam" id="PF06259"/>
    </source>
</evidence>
<feature type="signal peptide" evidence="1">
    <location>
        <begin position="1"/>
        <end position="29"/>
    </location>
</feature>
<comment type="caution">
    <text evidence="3">The sequence shown here is derived from an EMBL/GenBank/DDBJ whole genome shotgun (WGS) entry which is preliminary data.</text>
</comment>
<evidence type="ECO:0000313" key="3">
    <source>
        <dbReference type="EMBL" id="GLY74212.1"/>
    </source>
</evidence>
<name>A0A9W6VP90_9ACTN</name>
<reference evidence="3" key="1">
    <citation type="submission" date="2023-03" db="EMBL/GenBank/DDBJ databases">
        <title>Actinoallomurus iriomotensis NBRC 103681.</title>
        <authorList>
            <person name="Ichikawa N."/>
            <person name="Sato H."/>
            <person name="Tonouchi N."/>
        </authorList>
    </citation>
    <scope>NUCLEOTIDE SEQUENCE</scope>
    <source>
        <strain evidence="3">NBRC 103681</strain>
    </source>
</reference>
<dbReference type="EMBL" id="BSTJ01000002">
    <property type="protein sequence ID" value="GLY74212.1"/>
    <property type="molecule type" value="Genomic_DNA"/>
</dbReference>
<dbReference type="InterPro" id="IPR010427">
    <property type="entry name" value="DUF1023"/>
</dbReference>